<dbReference type="Pfam" id="PF13489">
    <property type="entry name" value="Methyltransf_23"/>
    <property type="match status" value="1"/>
</dbReference>
<comment type="caution">
    <text evidence="2">The sequence shown here is derived from an EMBL/GenBank/DDBJ whole genome shotgun (WGS) entry which is preliminary data.</text>
</comment>
<dbReference type="CDD" id="cd02440">
    <property type="entry name" value="AdoMet_MTases"/>
    <property type="match status" value="1"/>
</dbReference>
<dbReference type="Proteomes" id="UP000572817">
    <property type="component" value="Unassembled WGS sequence"/>
</dbReference>
<evidence type="ECO:0000256" key="1">
    <source>
        <dbReference type="SAM" id="MobiDB-lite"/>
    </source>
</evidence>
<name>A0A8H4IJV8_9PEZI</name>
<evidence type="ECO:0000313" key="3">
    <source>
        <dbReference type="Proteomes" id="UP000572817"/>
    </source>
</evidence>
<evidence type="ECO:0000313" key="2">
    <source>
        <dbReference type="EMBL" id="KAF4301777.1"/>
    </source>
</evidence>
<dbReference type="Gene3D" id="3.40.50.150">
    <property type="entry name" value="Vaccinia Virus protein VP39"/>
    <property type="match status" value="1"/>
</dbReference>
<feature type="compositionally biased region" description="Basic and acidic residues" evidence="1">
    <location>
        <begin position="121"/>
        <end position="133"/>
    </location>
</feature>
<feature type="region of interest" description="Disordered" evidence="1">
    <location>
        <begin position="1"/>
        <end position="22"/>
    </location>
</feature>
<dbReference type="GO" id="GO:0008168">
    <property type="term" value="F:methyltransferase activity"/>
    <property type="evidence" value="ECO:0007669"/>
    <property type="project" value="TreeGrafter"/>
</dbReference>
<dbReference type="EMBL" id="WWBZ02000073">
    <property type="protein sequence ID" value="KAF4301777.1"/>
    <property type="molecule type" value="Genomic_DNA"/>
</dbReference>
<accession>A0A8H4IJV8</accession>
<feature type="compositionally biased region" description="Low complexity" evidence="1">
    <location>
        <begin position="141"/>
        <end position="151"/>
    </location>
</feature>
<sequence length="348" mass="37321">MATSEDPKQQKSGRSYHDTPSAYVLPNDDLEHSRLDRQADSIAAMLGGRITRANLSPNSVTKVLDIGCGTGAATITLAQLYPSAAVYGLDISHVPDAGRAAAPSNVTFIEGDFLDTFPSLRSRETKEPEKGGEDAAADEQTTNPPTTTTSPLHPALRPSTLTHLYGRMLILGIPSWRAYFATARALLAPGAGVLEHHDVDLDWYAPSLAAPPPPLSASWPWTSALHAALAKTGHDVRCGSRAAGRMREAGFVDVRTEGPFAFAFTRNDEEFPGSGRCADYVAEYLGEGFRELVRKVVGGGGEVDEETLEGWLKRVEGDMLGQMGTHFRYWVTVGRRPGEGEEGGSVGV</sequence>
<dbReference type="SUPFAM" id="SSF53335">
    <property type="entry name" value="S-adenosyl-L-methionine-dependent methyltransferases"/>
    <property type="match status" value="1"/>
</dbReference>
<protein>
    <recommendedName>
        <fullName evidence="4">S-adenosyl-L-methionine-dependent methyltransferase</fullName>
    </recommendedName>
</protein>
<organism evidence="2 3">
    <name type="scientific">Botryosphaeria dothidea</name>
    <dbReference type="NCBI Taxonomy" id="55169"/>
    <lineage>
        <taxon>Eukaryota</taxon>
        <taxon>Fungi</taxon>
        <taxon>Dikarya</taxon>
        <taxon>Ascomycota</taxon>
        <taxon>Pezizomycotina</taxon>
        <taxon>Dothideomycetes</taxon>
        <taxon>Dothideomycetes incertae sedis</taxon>
        <taxon>Botryosphaeriales</taxon>
        <taxon>Botryosphaeriaceae</taxon>
        <taxon>Botryosphaeria</taxon>
    </lineage>
</organism>
<keyword evidence="3" id="KW-1185">Reference proteome</keyword>
<dbReference type="PANTHER" id="PTHR43591">
    <property type="entry name" value="METHYLTRANSFERASE"/>
    <property type="match status" value="1"/>
</dbReference>
<proteinExistence type="predicted"/>
<dbReference type="PANTHER" id="PTHR43591:SF24">
    <property type="entry name" value="2-METHOXY-6-POLYPRENYL-1,4-BENZOQUINOL METHYLASE, MITOCHONDRIAL"/>
    <property type="match status" value="1"/>
</dbReference>
<evidence type="ECO:0008006" key="4">
    <source>
        <dbReference type="Google" id="ProtNLM"/>
    </source>
</evidence>
<feature type="region of interest" description="Disordered" evidence="1">
    <location>
        <begin position="119"/>
        <end position="156"/>
    </location>
</feature>
<dbReference type="InterPro" id="IPR029063">
    <property type="entry name" value="SAM-dependent_MTases_sf"/>
</dbReference>
<gene>
    <name evidence="2" type="ORF">GTA08_BOTSDO09740</name>
</gene>
<dbReference type="AlphaFoldDB" id="A0A8H4IJV8"/>
<reference evidence="2" key="1">
    <citation type="submission" date="2020-04" db="EMBL/GenBank/DDBJ databases">
        <title>Genome Assembly and Annotation of Botryosphaeria dothidea sdau 11-99, a Latent Pathogen of Apple Fruit Ring Rot in China.</title>
        <authorList>
            <person name="Yu C."/>
            <person name="Diao Y."/>
            <person name="Lu Q."/>
            <person name="Zhao J."/>
            <person name="Cui S."/>
            <person name="Peng C."/>
            <person name="He B."/>
            <person name="Liu H."/>
        </authorList>
    </citation>
    <scope>NUCLEOTIDE SEQUENCE [LARGE SCALE GENOMIC DNA]</scope>
    <source>
        <strain evidence="2">Sdau11-99</strain>
    </source>
</reference>
<dbReference type="OrthoDB" id="10017101at2759"/>